<dbReference type="Gene3D" id="3.40.190.10">
    <property type="entry name" value="Periplasmic binding protein-like II"/>
    <property type="match status" value="2"/>
</dbReference>
<evidence type="ECO:0000259" key="5">
    <source>
        <dbReference type="SMART" id="SM00062"/>
    </source>
</evidence>
<evidence type="ECO:0000256" key="1">
    <source>
        <dbReference type="ARBA" id="ARBA00010333"/>
    </source>
</evidence>
<accession>A0A318XT25</accession>
<protein>
    <submittedName>
        <fullName evidence="6">General L-amino acid transport system substrate-binding protein</fullName>
    </submittedName>
</protein>
<proteinExistence type="inferred from homology"/>
<feature type="domain" description="Solute-binding protein family 3/N-terminal" evidence="5">
    <location>
        <begin position="59"/>
        <end position="288"/>
    </location>
</feature>
<evidence type="ECO:0000256" key="3">
    <source>
        <dbReference type="ARBA" id="ARBA00022729"/>
    </source>
</evidence>
<dbReference type="RefSeq" id="WP_110460798.1">
    <property type="nucleotide sequence ID" value="NZ_QKMR01000003.1"/>
</dbReference>
<keyword evidence="7" id="KW-1185">Reference proteome</keyword>
<dbReference type="SUPFAM" id="SSF53850">
    <property type="entry name" value="Periplasmic binding protein-like II"/>
    <property type="match status" value="1"/>
</dbReference>
<dbReference type="AlphaFoldDB" id="A0A318XT25"/>
<evidence type="ECO:0000256" key="2">
    <source>
        <dbReference type="ARBA" id="ARBA00022448"/>
    </source>
</evidence>
<dbReference type="Proteomes" id="UP000248132">
    <property type="component" value="Unassembled WGS sequence"/>
</dbReference>
<comment type="caution">
    <text evidence="6">The sequence shown here is derived from an EMBL/GenBank/DDBJ whole genome shotgun (WGS) entry which is preliminary data.</text>
</comment>
<dbReference type="InterPro" id="IPR051455">
    <property type="entry name" value="Bact_solute-bind_prot3"/>
</dbReference>
<keyword evidence="2" id="KW-0813">Transport</keyword>
<dbReference type="PROSITE" id="PS51257">
    <property type="entry name" value="PROKAR_LIPOPROTEIN"/>
    <property type="match status" value="1"/>
</dbReference>
<comment type="similarity">
    <text evidence="1">Belongs to the bacterial solute-binding protein 3 family.</text>
</comment>
<reference evidence="6 7" key="1">
    <citation type="submission" date="2018-06" db="EMBL/GenBank/DDBJ databases">
        <title>Genomic Encyclopedia of Type Strains, Phase I: the one thousand microbial genomes (KMG-I) project.</title>
        <authorList>
            <person name="Kyrpides N."/>
        </authorList>
    </citation>
    <scope>NUCLEOTIDE SEQUENCE [LARGE SCALE GENOMIC DNA]</scope>
    <source>
        <strain evidence="6 7">DSM 19573</strain>
    </source>
</reference>
<keyword evidence="3 4" id="KW-0732">Signal</keyword>
<dbReference type="CDD" id="cd13692">
    <property type="entry name" value="PBP2_BztA"/>
    <property type="match status" value="1"/>
</dbReference>
<gene>
    <name evidence="6" type="ORF">LY28_00730</name>
</gene>
<dbReference type="PANTHER" id="PTHR30085:SF7">
    <property type="entry name" value="AMINO-ACID ABC TRANSPORTER-BINDING PROTEIN YHDW-RELATED"/>
    <property type="match status" value="1"/>
</dbReference>
<dbReference type="PANTHER" id="PTHR30085">
    <property type="entry name" value="AMINO ACID ABC TRANSPORTER PERMEASE"/>
    <property type="match status" value="1"/>
</dbReference>
<dbReference type="InterPro" id="IPR001638">
    <property type="entry name" value="Solute-binding_3/MltF_N"/>
</dbReference>
<feature type="chain" id="PRO_5039298399" evidence="4">
    <location>
        <begin position="20"/>
        <end position="363"/>
    </location>
</feature>
<dbReference type="SMART" id="SM00062">
    <property type="entry name" value="PBPb"/>
    <property type="match status" value="1"/>
</dbReference>
<sequence>MGKYLKAKALGKVAMLLVASVLVVTGCSSSTEQGDTSNASGGKTQSSESILQKVKARGKVYIGCDTVLPGFGFLETDGSYSGFDIEIGKAFAAAILGDPDAAEMKPVTGQTRFTALQTGEIDILSRATTMSITRDTTLGIRFLPTDFYDGQGIMVQKSKNVKTFKDLDGMRIGVEQGTTTEKNVTTKLAAVGAKANIVVFENQDSIVSAYEAGSIDAWTSDKSGLVSRLAGMSKQDDHVILEETLSKEPLTPAIKAGDDEWFNVTRWTVYALMQAEELGITQANVEEMLKSDDPSIRSFLGAEGDLGKNLGLSNDWVVNLIKGVGNYGEIYERTLGKGSAFKLDRGLNALWTDGGLMYSPPFN</sequence>
<evidence type="ECO:0000313" key="7">
    <source>
        <dbReference type="Proteomes" id="UP000248132"/>
    </source>
</evidence>
<dbReference type="GO" id="GO:0006865">
    <property type="term" value="P:amino acid transport"/>
    <property type="evidence" value="ECO:0007669"/>
    <property type="project" value="TreeGrafter"/>
</dbReference>
<dbReference type="EMBL" id="QKMR01000003">
    <property type="protein sequence ID" value="PYG89511.1"/>
    <property type="molecule type" value="Genomic_DNA"/>
</dbReference>
<dbReference type="OrthoDB" id="115856at2"/>
<feature type="signal peptide" evidence="4">
    <location>
        <begin position="1"/>
        <end position="19"/>
    </location>
</feature>
<organism evidence="6 7">
    <name type="scientific">Ruminiclostridium sufflavum DSM 19573</name>
    <dbReference type="NCBI Taxonomy" id="1121337"/>
    <lineage>
        <taxon>Bacteria</taxon>
        <taxon>Bacillati</taxon>
        <taxon>Bacillota</taxon>
        <taxon>Clostridia</taxon>
        <taxon>Eubacteriales</taxon>
        <taxon>Oscillospiraceae</taxon>
        <taxon>Ruminiclostridium</taxon>
    </lineage>
</organism>
<name>A0A318XT25_9FIRM</name>
<evidence type="ECO:0000256" key="4">
    <source>
        <dbReference type="SAM" id="SignalP"/>
    </source>
</evidence>
<dbReference type="Pfam" id="PF00497">
    <property type="entry name" value="SBP_bac_3"/>
    <property type="match status" value="1"/>
</dbReference>
<evidence type="ECO:0000313" key="6">
    <source>
        <dbReference type="EMBL" id="PYG89511.1"/>
    </source>
</evidence>